<dbReference type="EMBL" id="BAABJI010000001">
    <property type="protein sequence ID" value="GAA4905838.1"/>
    <property type="molecule type" value="Genomic_DNA"/>
</dbReference>
<comment type="similarity">
    <text evidence="1">Belongs to the type-I restriction system S methylase family.</text>
</comment>
<proteinExistence type="inferred from homology"/>
<feature type="domain" description="Type I restriction modification DNA specificity" evidence="5">
    <location>
        <begin position="17"/>
        <end position="186"/>
    </location>
</feature>
<keyword evidence="6" id="KW-0255">Endonuclease</keyword>
<dbReference type="InterPro" id="IPR052021">
    <property type="entry name" value="Type-I_RS_S_subunit"/>
</dbReference>
<evidence type="ECO:0000313" key="7">
    <source>
        <dbReference type="Proteomes" id="UP001501436"/>
    </source>
</evidence>
<keyword evidence="6" id="KW-0540">Nuclease</keyword>
<dbReference type="PANTHER" id="PTHR30408">
    <property type="entry name" value="TYPE-1 RESTRICTION ENZYME ECOKI SPECIFICITY PROTEIN"/>
    <property type="match status" value="1"/>
</dbReference>
<reference evidence="7" key="1">
    <citation type="journal article" date="2019" name="Int. J. Syst. Evol. Microbiol.">
        <title>The Global Catalogue of Microorganisms (GCM) 10K type strain sequencing project: providing services to taxonomists for standard genome sequencing and annotation.</title>
        <authorList>
            <consortium name="The Broad Institute Genomics Platform"/>
            <consortium name="The Broad Institute Genome Sequencing Center for Infectious Disease"/>
            <person name="Wu L."/>
            <person name="Ma J."/>
        </authorList>
    </citation>
    <scope>NUCLEOTIDE SEQUENCE [LARGE SCALE GENOMIC DNA]</scope>
    <source>
        <strain evidence="7">JCM 18283</strain>
    </source>
</reference>
<dbReference type="Proteomes" id="UP001501436">
    <property type="component" value="Unassembled WGS sequence"/>
</dbReference>
<dbReference type="GO" id="GO:0004519">
    <property type="term" value="F:endonuclease activity"/>
    <property type="evidence" value="ECO:0007669"/>
    <property type="project" value="UniProtKB-KW"/>
</dbReference>
<dbReference type="CDD" id="cd17292">
    <property type="entry name" value="RMtype1_S_LlaA17I_TRD2-CR2_like"/>
    <property type="match status" value="1"/>
</dbReference>
<protein>
    <submittedName>
        <fullName evidence="6">Restriction endonuclease subunit S</fullName>
    </submittedName>
</protein>
<comment type="caution">
    <text evidence="6">The sequence shown here is derived from an EMBL/GenBank/DDBJ whole genome shotgun (WGS) entry which is preliminary data.</text>
</comment>
<keyword evidence="7" id="KW-1185">Reference proteome</keyword>
<dbReference type="InterPro" id="IPR000055">
    <property type="entry name" value="Restrct_endonuc_typeI_TRD"/>
</dbReference>
<evidence type="ECO:0000256" key="1">
    <source>
        <dbReference type="ARBA" id="ARBA00010923"/>
    </source>
</evidence>
<evidence type="ECO:0000256" key="3">
    <source>
        <dbReference type="ARBA" id="ARBA00023125"/>
    </source>
</evidence>
<keyword evidence="4" id="KW-0175">Coiled coil</keyword>
<evidence type="ECO:0000313" key="6">
    <source>
        <dbReference type="EMBL" id="GAA4905838.1"/>
    </source>
</evidence>
<dbReference type="PANTHER" id="PTHR30408:SF12">
    <property type="entry name" value="TYPE I RESTRICTION ENZYME MJAVIII SPECIFICITY SUBUNIT"/>
    <property type="match status" value="1"/>
</dbReference>
<dbReference type="SUPFAM" id="SSF116734">
    <property type="entry name" value="DNA methylase specificity domain"/>
    <property type="match status" value="2"/>
</dbReference>
<dbReference type="RefSeq" id="WP_345329384.1">
    <property type="nucleotide sequence ID" value="NZ_BAABJI010000001.1"/>
</dbReference>
<accession>A0ABP9FNQ3</accession>
<dbReference type="CDD" id="cd17513">
    <property type="entry name" value="RMtype1_S_AveSPN6ORF1907P_TRD2-CR2_like"/>
    <property type="match status" value="1"/>
</dbReference>
<evidence type="ECO:0000256" key="2">
    <source>
        <dbReference type="ARBA" id="ARBA00022747"/>
    </source>
</evidence>
<dbReference type="InterPro" id="IPR044946">
    <property type="entry name" value="Restrct_endonuc_typeI_TRD_sf"/>
</dbReference>
<dbReference type="Pfam" id="PF01420">
    <property type="entry name" value="Methylase_S"/>
    <property type="match status" value="2"/>
</dbReference>
<keyword evidence="2" id="KW-0680">Restriction system</keyword>
<name>A0ABP9FNQ3_9SPHI</name>
<gene>
    <name evidence="6" type="ORF">GCM10023313_05640</name>
</gene>
<dbReference type="Gene3D" id="1.10.287.1120">
    <property type="entry name" value="Bipartite methylase S protein"/>
    <property type="match status" value="1"/>
</dbReference>
<organism evidence="6 7">
    <name type="scientific">Mucilaginibacter defluvii</name>
    <dbReference type="NCBI Taxonomy" id="1196019"/>
    <lineage>
        <taxon>Bacteria</taxon>
        <taxon>Pseudomonadati</taxon>
        <taxon>Bacteroidota</taxon>
        <taxon>Sphingobacteriia</taxon>
        <taxon>Sphingobacteriales</taxon>
        <taxon>Sphingobacteriaceae</taxon>
        <taxon>Mucilaginibacter</taxon>
    </lineage>
</organism>
<evidence type="ECO:0000256" key="4">
    <source>
        <dbReference type="SAM" id="Coils"/>
    </source>
</evidence>
<dbReference type="Gene3D" id="3.90.220.20">
    <property type="entry name" value="DNA methylase specificity domains"/>
    <property type="match status" value="2"/>
</dbReference>
<keyword evidence="6" id="KW-0378">Hydrolase</keyword>
<feature type="domain" description="Type I restriction modification DNA specificity" evidence="5">
    <location>
        <begin position="215"/>
        <end position="389"/>
    </location>
</feature>
<feature type="coiled-coil region" evidence="4">
    <location>
        <begin position="371"/>
        <end position="398"/>
    </location>
</feature>
<sequence>MATKKLPAIRFKGFDGEWGEKRLGDIGSVAMNKRIFKHQTDDKGEIPFYKIGTFGDRPDAFISKSLFDVYKSKYPYPVKGDVLISAAGSIGKTVEYLGADEYFQDSNIVWLKHDRNAVLNEYLKNFYSVVKWDGLEGSTIKRLYNSNILRTIILLPELSEQTQIGNYFKELDGLIGLQEQKLEKVTNLKKAMLEKMFPKAGADVPEIRFKGFAGKWEKMSLRQTAENFYGGGTPSTSSANYWNGNIPWIQSSDLEENALLNLSVKKHITKLGLKHSATKLIPENSITIVTRVGVGKLCIVPFKFTTSQDFFTLSNLNVNMIFGVFAISNVIQKDLHAVQGTSIKGITKDELLKKEIKVPSIKEQQKIGKYFKNLDDLISQSKQKIKQLKNLKQAMLQKMFI</sequence>
<evidence type="ECO:0000259" key="5">
    <source>
        <dbReference type="Pfam" id="PF01420"/>
    </source>
</evidence>
<keyword evidence="3" id="KW-0238">DNA-binding</keyword>